<reference evidence="1" key="1">
    <citation type="journal article" date="2014" name="Int. J. Syst. Evol. Microbiol.">
        <title>Complete genome sequence of Corynebacterium casei LMG S-19264T (=DSM 44701T), isolated from a smear-ripened cheese.</title>
        <authorList>
            <consortium name="US DOE Joint Genome Institute (JGI-PGF)"/>
            <person name="Walter F."/>
            <person name="Albersmeier A."/>
            <person name="Kalinowski J."/>
            <person name="Ruckert C."/>
        </authorList>
    </citation>
    <scope>NUCLEOTIDE SEQUENCE</scope>
    <source>
        <strain evidence="1">CGMCC 4.7308</strain>
    </source>
</reference>
<dbReference type="Gene3D" id="3.10.450.50">
    <property type="match status" value="1"/>
</dbReference>
<dbReference type="SUPFAM" id="SSF54427">
    <property type="entry name" value="NTF2-like"/>
    <property type="match status" value="1"/>
</dbReference>
<dbReference type="AlphaFoldDB" id="A0A917SKM2"/>
<comment type="caution">
    <text evidence="1">The sequence shown here is derived from an EMBL/GenBank/DDBJ whole genome shotgun (WGS) entry which is preliminary data.</text>
</comment>
<dbReference type="EMBL" id="BMNA01000001">
    <property type="protein sequence ID" value="GGL86727.1"/>
    <property type="molecule type" value="Genomic_DNA"/>
</dbReference>
<gene>
    <name evidence="1" type="ORF">GCM10011594_02940</name>
</gene>
<dbReference type="InterPro" id="IPR032710">
    <property type="entry name" value="NTF2-like_dom_sf"/>
</dbReference>
<evidence type="ECO:0000313" key="1">
    <source>
        <dbReference type="EMBL" id="GGL86727.1"/>
    </source>
</evidence>
<name>A0A917SKM2_9ACTN</name>
<protein>
    <recommendedName>
        <fullName evidence="3">Nuclear transport factor 2 family protein</fullName>
    </recommendedName>
</protein>
<evidence type="ECO:0008006" key="3">
    <source>
        <dbReference type="Google" id="ProtNLM"/>
    </source>
</evidence>
<proteinExistence type="predicted"/>
<keyword evidence="2" id="KW-1185">Reference proteome</keyword>
<accession>A0A917SKM2</accession>
<reference evidence="1" key="2">
    <citation type="submission" date="2020-09" db="EMBL/GenBank/DDBJ databases">
        <authorList>
            <person name="Sun Q."/>
            <person name="Zhou Y."/>
        </authorList>
    </citation>
    <scope>NUCLEOTIDE SEQUENCE</scope>
    <source>
        <strain evidence="1">CGMCC 4.7308</strain>
    </source>
</reference>
<organism evidence="1 2">
    <name type="scientific">Nakamurella endophytica</name>
    <dbReference type="NCBI Taxonomy" id="1748367"/>
    <lineage>
        <taxon>Bacteria</taxon>
        <taxon>Bacillati</taxon>
        <taxon>Actinomycetota</taxon>
        <taxon>Actinomycetes</taxon>
        <taxon>Nakamurellales</taxon>
        <taxon>Nakamurellaceae</taxon>
        <taxon>Nakamurella</taxon>
    </lineage>
</organism>
<dbReference type="Proteomes" id="UP000655208">
    <property type="component" value="Unassembled WGS sequence"/>
</dbReference>
<sequence>MRFSDPDEVVVGHDALDAKAQRILDDAPGFVFSPAGPVRVNQDLGYLAWAFGPEGGPAVVRGLDIALIEDGLIGRVYTLLTD</sequence>
<evidence type="ECO:0000313" key="2">
    <source>
        <dbReference type="Proteomes" id="UP000655208"/>
    </source>
</evidence>